<dbReference type="EMBL" id="JAGGJB010000005">
    <property type="protein sequence ID" value="MDN7125223.1"/>
    <property type="molecule type" value="Genomic_DNA"/>
</dbReference>
<accession>A0AAW7R278</accession>
<keyword evidence="2" id="KW-0732">Signal</keyword>
<proteinExistence type="predicted"/>
<evidence type="ECO:0000313" key="4">
    <source>
        <dbReference type="Proteomes" id="UP001169492"/>
    </source>
</evidence>
<feature type="chain" id="PRO_5043913942" evidence="2">
    <location>
        <begin position="23"/>
        <end position="313"/>
    </location>
</feature>
<gene>
    <name evidence="3" type="ORF">J6I90_10055</name>
</gene>
<evidence type="ECO:0000313" key="3">
    <source>
        <dbReference type="EMBL" id="MDN7125223.1"/>
    </source>
</evidence>
<dbReference type="AlphaFoldDB" id="A0AAW7R278"/>
<sequence length="313" mass="34582">MRTLAVVSAIAVALLGSAGAQADQQQREELRKQLEIMNSIFTTALDQERSEDGQSNLRSNRLSFNYLAGQGVVYRTKLGGGHRVFFNGGVPMPPMPDLPHLDGIESIELEAAMAEGLAAAGEVMREIEVVTDEIVINDGEVYFTSDDGDGKVKVVRQVSRKMRDHAQQVRELRRQVRDLELARANADDGKAIEKQLTEVREQLRKSEEKVASARAELDEAKTQLQARAAEHRAKRAEQRAQQLAQFEQTMTSTLCNYGRTLRALPDQEHVTFVVEGAGNGADGSDKIFIFSKQQLENCSSASDLLAKATTYSF</sequence>
<protein>
    <submittedName>
        <fullName evidence="3">Uncharacterized protein</fullName>
    </submittedName>
</protein>
<reference evidence="3 4" key="1">
    <citation type="submission" date="2021-03" db="EMBL/GenBank/DDBJ databases">
        <title>Pseudidiomarina terrestris, a new bacterium isolated from saline soil.</title>
        <authorList>
            <person name="Galisteo C."/>
            <person name="De La Haba R."/>
            <person name="Sanchez-Porro C."/>
            <person name="Ventosa A."/>
        </authorList>
    </citation>
    <scope>NUCLEOTIDE SEQUENCE [LARGE SCALE GENOMIC DNA]</scope>
    <source>
        <strain evidence="3 4">1APP75-32.1</strain>
    </source>
</reference>
<organism evidence="3 4">
    <name type="scientific">Pseudidiomarina terrestris</name>
    <dbReference type="NCBI Taxonomy" id="2820060"/>
    <lineage>
        <taxon>Bacteria</taxon>
        <taxon>Pseudomonadati</taxon>
        <taxon>Pseudomonadota</taxon>
        <taxon>Gammaproteobacteria</taxon>
        <taxon>Alteromonadales</taxon>
        <taxon>Idiomarinaceae</taxon>
        <taxon>Pseudidiomarina</taxon>
    </lineage>
</organism>
<evidence type="ECO:0000256" key="1">
    <source>
        <dbReference type="SAM" id="Coils"/>
    </source>
</evidence>
<dbReference type="Proteomes" id="UP001169492">
    <property type="component" value="Unassembled WGS sequence"/>
</dbReference>
<feature type="signal peptide" evidence="2">
    <location>
        <begin position="1"/>
        <end position="22"/>
    </location>
</feature>
<evidence type="ECO:0000256" key="2">
    <source>
        <dbReference type="SAM" id="SignalP"/>
    </source>
</evidence>
<comment type="caution">
    <text evidence="3">The sequence shown here is derived from an EMBL/GenBank/DDBJ whole genome shotgun (WGS) entry which is preliminary data.</text>
</comment>
<dbReference type="RefSeq" id="WP_301774891.1">
    <property type="nucleotide sequence ID" value="NZ_JAGGJB010000005.1"/>
</dbReference>
<name>A0AAW7R278_9GAMM</name>
<feature type="coiled-coil region" evidence="1">
    <location>
        <begin position="155"/>
        <end position="246"/>
    </location>
</feature>
<keyword evidence="1" id="KW-0175">Coiled coil</keyword>